<comment type="caution">
    <text evidence="3">The sequence shown here is derived from an EMBL/GenBank/DDBJ whole genome shotgun (WGS) entry which is preliminary data.</text>
</comment>
<dbReference type="InterPro" id="IPR011990">
    <property type="entry name" value="TPR-like_helical_dom_sf"/>
</dbReference>
<sequence length="553" mass="63422">MTPAAPKKEEASPEYQSHEMERLVNQLLEESAAAGLAFTQSSRLRVNMGNIYYEQKKYTLAVKMYRMALDQTPNTHKDIQYRIMRNIGNALLRLGRYQDAAQSYEAVIEIKVDHQTCYNLVVCYYVLGQLEKTKSILVKMLIVHHYDSDDENDDIEGDNSAALRNDGLRVELCNRQSHAFKYILTSARLIAPVLGNSFVEGYDCLIGMLKDQQYIALANEMEMDKALQHLHRQDFTQAILLLKTFERKEKDLKARAATNLSYLYFLEGDHANAEKHAELAVKTNSYNPSALVNHGNCFYIKIGHLYELLGNYNQAIKWLEIVNTRVVHDAGILAMLGNLHVKLGDEPKALHYCYESHKVYPTNMDIISWLGAFHVKSEVYAKAMPYFELASKIKPADVKWQLMVASCYRRTGQYKLALAKYKAILSEHPENIECLRYLVHMCSSLRREEELERYEQLLREAEKSALRGSTGDIRILAARGEKVESGSSVNYKQQHNSQTLLEDRSIHDTERAHTLELVYSFLPAETTTMSRMPTEGRNDNEDWPELGDDLLPM</sequence>
<feature type="repeat" description="TPR" evidence="1">
    <location>
        <begin position="42"/>
        <end position="75"/>
    </location>
</feature>
<organism evidence="3 4">
    <name type="scientific">Riccia sorocarpa</name>
    <dbReference type="NCBI Taxonomy" id="122646"/>
    <lineage>
        <taxon>Eukaryota</taxon>
        <taxon>Viridiplantae</taxon>
        <taxon>Streptophyta</taxon>
        <taxon>Embryophyta</taxon>
        <taxon>Marchantiophyta</taxon>
        <taxon>Marchantiopsida</taxon>
        <taxon>Marchantiidae</taxon>
        <taxon>Marchantiales</taxon>
        <taxon>Ricciaceae</taxon>
        <taxon>Riccia</taxon>
    </lineage>
</organism>
<dbReference type="Proteomes" id="UP001633002">
    <property type="component" value="Unassembled WGS sequence"/>
</dbReference>
<evidence type="ECO:0000313" key="4">
    <source>
        <dbReference type="Proteomes" id="UP001633002"/>
    </source>
</evidence>
<dbReference type="SMART" id="SM00028">
    <property type="entry name" value="TPR"/>
    <property type="match status" value="7"/>
</dbReference>
<feature type="region of interest" description="Disordered" evidence="2">
    <location>
        <begin position="530"/>
        <end position="553"/>
    </location>
</feature>
<evidence type="ECO:0008006" key="5">
    <source>
        <dbReference type="Google" id="ProtNLM"/>
    </source>
</evidence>
<dbReference type="Pfam" id="PF13424">
    <property type="entry name" value="TPR_12"/>
    <property type="match status" value="1"/>
</dbReference>
<keyword evidence="4" id="KW-1185">Reference proteome</keyword>
<dbReference type="PROSITE" id="PS50005">
    <property type="entry name" value="TPR"/>
    <property type="match status" value="2"/>
</dbReference>
<name>A0ABD3HN52_9MARC</name>
<feature type="compositionally biased region" description="Acidic residues" evidence="2">
    <location>
        <begin position="541"/>
        <end position="553"/>
    </location>
</feature>
<dbReference type="EMBL" id="JBJQOH010000003">
    <property type="protein sequence ID" value="KAL3692828.1"/>
    <property type="molecule type" value="Genomic_DNA"/>
</dbReference>
<evidence type="ECO:0000256" key="1">
    <source>
        <dbReference type="PROSITE-ProRule" id="PRU00339"/>
    </source>
</evidence>
<reference evidence="3 4" key="1">
    <citation type="submission" date="2024-09" db="EMBL/GenBank/DDBJ databases">
        <title>Chromosome-scale assembly of Riccia sorocarpa.</title>
        <authorList>
            <person name="Paukszto L."/>
        </authorList>
    </citation>
    <scope>NUCLEOTIDE SEQUENCE [LARGE SCALE GENOMIC DNA]</scope>
    <source>
        <strain evidence="3">LP-2024</strain>
        <tissue evidence="3">Aerial parts of the thallus</tissue>
    </source>
</reference>
<dbReference type="Pfam" id="PF13181">
    <property type="entry name" value="TPR_8"/>
    <property type="match status" value="1"/>
</dbReference>
<keyword evidence="1" id="KW-0802">TPR repeat</keyword>
<proteinExistence type="predicted"/>
<evidence type="ECO:0000256" key="2">
    <source>
        <dbReference type="SAM" id="MobiDB-lite"/>
    </source>
</evidence>
<gene>
    <name evidence="3" type="ORF">R1sor_006479</name>
</gene>
<dbReference type="PANTHER" id="PTHR44117">
    <property type="entry name" value="INTRAFLAGELLAR TRANSPORT PROTEIN 88 HOMOLOG"/>
    <property type="match status" value="1"/>
</dbReference>
<dbReference type="SUPFAM" id="SSF48452">
    <property type="entry name" value="TPR-like"/>
    <property type="match status" value="1"/>
</dbReference>
<evidence type="ECO:0000313" key="3">
    <source>
        <dbReference type="EMBL" id="KAL3692828.1"/>
    </source>
</evidence>
<dbReference type="AlphaFoldDB" id="A0ABD3HN52"/>
<dbReference type="Pfam" id="PF13432">
    <property type="entry name" value="TPR_16"/>
    <property type="match status" value="1"/>
</dbReference>
<dbReference type="InterPro" id="IPR019734">
    <property type="entry name" value="TPR_rpt"/>
</dbReference>
<dbReference type="Gene3D" id="1.25.40.10">
    <property type="entry name" value="Tetratricopeptide repeat domain"/>
    <property type="match status" value="3"/>
</dbReference>
<protein>
    <recommendedName>
        <fullName evidence="5">Bardet-Biedl syndrome 4</fullName>
    </recommendedName>
</protein>
<dbReference type="PANTHER" id="PTHR44117:SF1">
    <property type="entry name" value="INTRAFLAGELLAR TRANSPORT PROTEIN 88 HOMOLOG"/>
    <property type="match status" value="1"/>
</dbReference>
<dbReference type="Pfam" id="PF13174">
    <property type="entry name" value="TPR_6"/>
    <property type="match status" value="1"/>
</dbReference>
<accession>A0ABD3HN52</accession>
<feature type="repeat" description="TPR" evidence="1">
    <location>
        <begin position="81"/>
        <end position="114"/>
    </location>
</feature>